<dbReference type="Proteomes" id="UP001177021">
    <property type="component" value="Unassembled WGS sequence"/>
</dbReference>
<comment type="caution">
    <text evidence="1">The sequence shown here is derived from an EMBL/GenBank/DDBJ whole genome shotgun (WGS) entry which is preliminary data.</text>
</comment>
<evidence type="ECO:0000313" key="2">
    <source>
        <dbReference type="Proteomes" id="UP001177021"/>
    </source>
</evidence>
<sequence length="364" mass="41776">MEKKTTKLCLYLPTELIIQILLRLTVKSLIRFKSVCKTWFTLISDPNFANSHFQFPATHTRKILSLSSTTPPQIQSIDFEENLVSNFSAPLNLFKFNISNFPLQIKGSCRGFLFLCNSWKFYLWNPSTGFYKQIPLSNSCYSRYLYGFGYDGSRDDYVVVLMGYNTNVVYHTSRFEFFSLRDNKWKQIKGSHLSYKNALPNANRDIGGTILNSAIHWLAFRCDFMVDGIVAFDLMERKLLEMCLPDEIDIVPNDCGLWVSGEFLSLWAMRRHHIVDIWVMKEYKVSSSWIKTHVFPINATPYFSPIYSTKNGDIVGIDDGIGLMKYNGKGQLLGQCSFCDDPSESQVVIYTESVLSLPGDIEQV</sequence>
<dbReference type="EMBL" id="CASHSV030000024">
    <property type="protein sequence ID" value="CAJ2639045.1"/>
    <property type="molecule type" value="Genomic_DNA"/>
</dbReference>
<gene>
    <name evidence="1" type="ORF">MILVUS5_LOCUS9139</name>
</gene>
<name>A0ACB0J402_TRIPR</name>
<accession>A0ACB0J402</accession>
<organism evidence="1 2">
    <name type="scientific">Trifolium pratense</name>
    <name type="common">Red clover</name>
    <dbReference type="NCBI Taxonomy" id="57577"/>
    <lineage>
        <taxon>Eukaryota</taxon>
        <taxon>Viridiplantae</taxon>
        <taxon>Streptophyta</taxon>
        <taxon>Embryophyta</taxon>
        <taxon>Tracheophyta</taxon>
        <taxon>Spermatophyta</taxon>
        <taxon>Magnoliopsida</taxon>
        <taxon>eudicotyledons</taxon>
        <taxon>Gunneridae</taxon>
        <taxon>Pentapetalae</taxon>
        <taxon>rosids</taxon>
        <taxon>fabids</taxon>
        <taxon>Fabales</taxon>
        <taxon>Fabaceae</taxon>
        <taxon>Papilionoideae</taxon>
        <taxon>50 kb inversion clade</taxon>
        <taxon>NPAAA clade</taxon>
        <taxon>Hologalegina</taxon>
        <taxon>IRL clade</taxon>
        <taxon>Trifolieae</taxon>
        <taxon>Trifolium</taxon>
    </lineage>
</organism>
<reference evidence="1" key="1">
    <citation type="submission" date="2023-10" db="EMBL/GenBank/DDBJ databases">
        <authorList>
            <person name="Rodriguez Cubillos JULIANA M."/>
            <person name="De Vega J."/>
        </authorList>
    </citation>
    <scope>NUCLEOTIDE SEQUENCE</scope>
</reference>
<proteinExistence type="predicted"/>
<evidence type="ECO:0000313" key="1">
    <source>
        <dbReference type="EMBL" id="CAJ2639045.1"/>
    </source>
</evidence>
<keyword evidence="2" id="KW-1185">Reference proteome</keyword>
<protein>
    <submittedName>
        <fullName evidence="1">Uncharacterized protein</fullName>
    </submittedName>
</protein>